<evidence type="ECO:0000313" key="3">
    <source>
        <dbReference type="Proteomes" id="UP000092659"/>
    </source>
</evidence>
<dbReference type="EMBL" id="JAGGLP010000010">
    <property type="protein sequence ID" value="MBP2052153.1"/>
    <property type="molecule type" value="Genomic_DNA"/>
</dbReference>
<dbReference type="PANTHER" id="PTHR21621">
    <property type="entry name" value="RIBOSOMAL PROTEIN S6 MODIFICATION PROTEIN"/>
    <property type="match status" value="1"/>
</dbReference>
<dbReference type="Proteomes" id="UP001519309">
    <property type="component" value="Unassembled WGS sequence"/>
</dbReference>
<evidence type="ECO:0000313" key="4">
    <source>
        <dbReference type="Proteomes" id="UP001519309"/>
    </source>
</evidence>
<name>A0A1B1AWP5_9ACTN</name>
<organism evidence="1 3">
    <name type="scientific">Streptomyces griseochromogenes</name>
    <dbReference type="NCBI Taxonomy" id="68214"/>
    <lineage>
        <taxon>Bacteria</taxon>
        <taxon>Bacillati</taxon>
        <taxon>Actinomycetota</taxon>
        <taxon>Actinomycetes</taxon>
        <taxon>Kitasatosporales</taxon>
        <taxon>Streptomycetaceae</taxon>
        <taxon>Streptomyces</taxon>
    </lineage>
</organism>
<dbReference type="PANTHER" id="PTHR21621:SF0">
    <property type="entry name" value="BETA-CITRYLGLUTAMATE SYNTHASE B-RELATED"/>
    <property type="match status" value="1"/>
</dbReference>
<dbReference type="GO" id="GO:0018169">
    <property type="term" value="F:ribosomal S6-glutamic acid ligase activity"/>
    <property type="evidence" value="ECO:0007669"/>
    <property type="project" value="TreeGrafter"/>
</dbReference>
<dbReference type="GO" id="GO:0005737">
    <property type="term" value="C:cytoplasm"/>
    <property type="evidence" value="ECO:0007669"/>
    <property type="project" value="TreeGrafter"/>
</dbReference>
<sequence>MIYTVGLASESTFAHFTASAGARGVPVRAIDLRQAVESGDWRLTLGGDRSARLGGQDLDPEASYYCRIADLAALQGDHESAQRWRWLTTALTAWLDHIPGLVVNRPSIRSDNGSKPLHERSLSRAGFQVPASITGSSPQRLLAFAEAGPTLVKAISGVRATSRLVGPADLAGFESGQGPVHLQRYVAGRDVRAHVVGDRVHAERIVSGAVDYRTDPDAEFTPCELPGPLAEQMVRHTADLGMSFAGWDFKIADDGTHWCLEVNPMPAYDWYDRRLDGAITASLLGLLRGAHP</sequence>
<gene>
    <name evidence="1" type="ORF">AVL59_16045</name>
    <name evidence="2" type="ORF">J2Z21_005135</name>
</gene>
<evidence type="ECO:0000313" key="1">
    <source>
        <dbReference type="EMBL" id="ANP50930.1"/>
    </source>
</evidence>
<keyword evidence="4" id="KW-1185">Reference proteome</keyword>
<accession>A0A1B1AWP5</accession>
<protein>
    <submittedName>
        <fullName evidence="2">Glutathione synthase/RimK-type ligase-like ATP-grasp enzyme</fullName>
    </submittedName>
</protein>
<dbReference type="STRING" id="68214.AVL59_16045"/>
<dbReference type="EMBL" id="CP016279">
    <property type="protein sequence ID" value="ANP50930.1"/>
    <property type="molecule type" value="Genomic_DNA"/>
</dbReference>
<dbReference type="Proteomes" id="UP000092659">
    <property type="component" value="Chromosome"/>
</dbReference>
<dbReference type="OrthoDB" id="9794735at2"/>
<reference evidence="1 3" key="1">
    <citation type="submission" date="2016-06" db="EMBL/GenBank/DDBJ databases">
        <title>Complete genome sequence of Streptomyces griseochromogenes ATCC 14511, the Blasticidin S producer.</title>
        <authorList>
            <person name="Wu L."/>
        </authorList>
    </citation>
    <scope>NUCLEOTIDE SEQUENCE [LARGE SCALE GENOMIC DNA]</scope>
    <source>
        <strain evidence="1 3">ATCC 14511</strain>
    </source>
</reference>
<dbReference type="Gene3D" id="3.30.470.20">
    <property type="entry name" value="ATP-grasp fold, B domain"/>
    <property type="match status" value="1"/>
</dbReference>
<dbReference type="GO" id="GO:0009432">
    <property type="term" value="P:SOS response"/>
    <property type="evidence" value="ECO:0007669"/>
    <property type="project" value="TreeGrafter"/>
</dbReference>
<proteinExistence type="predicted"/>
<dbReference type="RefSeq" id="WP_067304490.1">
    <property type="nucleotide sequence ID" value="NZ_CP016279.1"/>
</dbReference>
<reference evidence="2 4" key="2">
    <citation type="submission" date="2021-03" db="EMBL/GenBank/DDBJ databases">
        <title>Genomic Encyclopedia of Type Strains, Phase IV (KMG-IV): sequencing the most valuable type-strain genomes for metagenomic binning, comparative biology and taxonomic classification.</title>
        <authorList>
            <person name="Goeker M."/>
        </authorList>
    </citation>
    <scope>NUCLEOTIDE SEQUENCE [LARGE SCALE GENOMIC DNA]</scope>
    <source>
        <strain evidence="2 4">DSM 40499</strain>
    </source>
</reference>
<dbReference type="AlphaFoldDB" id="A0A1B1AWP5"/>
<dbReference type="KEGG" id="sgs:AVL59_16045"/>
<evidence type="ECO:0000313" key="2">
    <source>
        <dbReference type="EMBL" id="MBP2052153.1"/>
    </source>
</evidence>
<dbReference type="SUPFAM" id="SSF56059">
    <property type="entry name" value="Glutathione synthetase ATP-binding domain-like"/>
    <property type="match status" value="1"/>
</dbReference>